<feature type="region of interest" description="Disordered" evidence="1">
    <location>
        <begin position="136"/>
        <end position="167"/>
    </location>
</feature>
<organism evidence="2 3">
    <name type="scientific">Wuchereria bancrofti</name>
    <dbReference type="NCBI Taxonomy" id="6293"/>
    <lineage>
        <taxon>Eukaryota</taxon>
        <taxon>Metazoa</taxon>
        <taxon>Ecdysozoa</taxon>
        <taxon>Nematoda</taxon>
        <taxon>Chromadorea</taxon>
        <taxon>Rhabditida</taxon>
        <taxon>Spirurina</taxon>
        <taxon>Spiruromorpha</taxon>
        <taxon>Filarioidea</taxon>
        <taxon>Onchocercidae</taxon>
        <taxon>Wuchereria</taxon>
    </lineage>
</organism>
<evidence type="ECO:0000256" key="1">
    <source>
        <dbReference type="SAM" id="MobiDB-lite"/>
    </source>
</evidence>
<sequence length="167" mass="19575">MSLFHADKQLISKLLTCNFMREILLKNSGTQRPHRSASIHEEKAVMTFNHDQKDITFSYDNCCTVLKTRFMSQVPWSPPRGCKLRFISDIRNEEEMILEFENHEKLMEAFSILKDKYLERSQFVFSSEVHSGRGLHTTNVGSRMETSTDHETLSMLVESRRSRVKDR</sequence>
<evidence type="ECO:0000313" key="2">
    <source>
        <dbReference type="EMBL" id="EJW86433.1"/>
    </source>
</evidence>
<feature type="compositionally biased region" description="Basic and acidic residues" evidence="1">
    <location>
        <begin position="146"/>
        <end position="167"/>
    </location>
</feature>
<dbReference type="Proteomes" id="UP000004810">
    <property type="component" value="Unassembled WGS sequence"/>
</dbReference>
<comment type="caution">
    <text evidence="2">The sequence shown here is derived from an EMBL/GenBank/DDBJ whole genome shotgun (WGS) entry which is preliminary data.</text>
</comment>
<feature type="compositionally biased region" description="Polar residues" evidence="1">
    <location>
        <begin position="136"/>
        <end position="145"/>
    </location>
</feature>
<proteinExistence type="predicted"/>
<reference evidence="3" key="1">
    <citation type="submission" date="2012-08" db="EMBL/GenBank/DDBJ databases">
        <title>The Genome Sequence of Wuchereria bancrofti.</title>
        <authorList>
            <person name="Nutman T.B."/>
            <person name="Fink D.L."/>
            <person name="Russ C."/>
            <person name="Young S."/>
            <person name="Zeng Q."/>
            <person name="Koehrsen M."/>
            <person name="Alvarado L."/>
            <person name="Berlin A."/>
            <person name="Chapman S.B."/>
            <person name="Chen Z."/>
            <person name="Freedman E."/>
            <person name="Gellesch M."/>
            <person name="Goldberg J."/>
            <person name="Griggs A."/>
            <person name="Gujja S."/>
            <person name="Heilman E.R."/>
            <person name="Heiman D."/>
            <person name="Hepburn T."/>
            <person name="Howarth C."/>
            <person name="Jen D."/>
            <person name="Larson L."/>
            <person name="Lewis B."/>
            <person name="Mehta T."/>
            <person name="Park D."/>
            <person name="Pearson M."/>
            <person name="Roberts A."/>
            <person name="Saif S."/>
            <person name="Shea T."/>
            <person name="Shenoy N."/>
            <person name="Sisk P."/>
            <person name="Stolte C."/>
            <person name="Sykes S."/>
            <person name="Walk T."/>
            <person name="White J."/>
            <person name="Yandava C."/>
            <person name="Haas B."/>
            <person name="Henn M.R."/>
            <person name="Nusbaum C."/>
            <person name="Birren B."/>
        </authorList>
    </citation>
    <scope>NUCLEOTIDE SEQUENCE [LARGE SCALE GENOMIC DNA]</scope>
    <source>
        <strain evidence="3">NA</strain>
    </source>
</reference>
<evidence type="ECO:0000313" key="3">
    <source>
        <dbReference type="Proteomes" id="UP000004810"/>
    </source>
</evidence>
<name>J9EW68_WUCBA</name>
<gene>
    <name evidence="2" type="ORF">WUBG_02658</name>
</gene>
<accession>J9EW68</accession>
<protein>
    <submittedName>
        <fullName evidence="2">Uncharacterized protein</fullName>
    </submittedName>
</protein>
<dbReference type="AlphaFoldDB" id="J9EW68"/>
<dbReference type="EMBL" id="ADBV01000736">
    <property type="protein sequence ID" value="EJW86433.1"/>
    <property type="molecule type" value="Genomic_DNA"/>
</dbReference>